<dbReference type="Proteomes" id="UP000678499">
    <property type="component" value="Unassembled WGS sequence"/>
</dbReference>
<dbReference type="EMBL" id="CAJPEX010000147">
    <property type="protein sequence ID" value="CAG0913756.1"/>
    <property type="molecule type" value="Genomic_DNA"/>
</dbReference>
<feature type="region of interest" description="Disordered" evidence="1">
    <location>
        <begin position="76"/>
        <end position="171"/>
    </location>
</feature>
<feature type="region of interest" description="Disordered" evidence="1">
    <location>
        <begin position="1"/>
        <end position="49"/>
    </location>
</feature>
<gene>
    <name evidence="2" type="ORF">NMOB1V02_LOCUS1482</name>
</gene>
<dbReference type="EMBL" id="OA882184">
    <property type="protein sequence ID" value="CAD7273604.1"/>
    <property type="molecule type" value="Genomic_DNA"/>
</dbReference>
<feature type="compositionally biased region" description="Polar residues" evidence="1">
    <location>
        <begin position="1"/>
        <end position="10"/>
    </location>
</feature>
<feature type="compositionally biased region" description="Polar residues" evidence="1">
    <location>
        <begin position="79"/>
        <end position="88"/>
    </location>
</feature>
<proteinExistence type="predicted"/>
<evidence type="ECO:0000313" key="2">
    <source>
        <dbReference type="EMBL" id="CAD7273604.1"/>
    </source>
</evidence>
<sequence length="213" mass="22512">MSGMRTSSNAVGGRSADPSKPGRQPRPGPGSSRPPPGKHRIDVTTTRGGLEFQVSVNSAVCRGRVTPLIKISAVAAGESVTSKTSSVRSEAVERASSLPRPRRAVGCEPDENATSKPGPRRAKSPPKPPVVIGVVPKATSTAVTKRRRLPVKPGSDDASSSDQRTRLKPVKSSIPTVTTKARVRTLLKPNNLRAEMKNLPAIAEIRISFGAYI</sequence>
<keyword evidence="3" id="KW-1185">Reference proteome</keyword>
<name>A0A7R9BGM4_9CRUS</name>
<reference evidence="2" key="1">
    <citation type="submission" date="2020-11" db="EMBL/GenBank/DDBJ databases">
        <authorList>
            <person name="Tran Van P."/>
        </authorList>
    </citation>
    <scope>NUCLEOTIDE SEQUENCE</scope>
</reference>
<feature type="compositionally biased region" description="Pro residues" evidence="1">
    <location>
        <begin position="24"/>
        <end position="35"/>
    </location>
</feature>
<organism evidence="2">
    <name type="scientific">Notodromas monacha</name>
    <dbReference type="NCBI Taxonomy" id="399045"/>
    <lineage>
        <taxon>Eukaryota</taxon>
        <taxon>Metazoa</taxon>
        <taxon>Ecdysozoa</taxon>
        <taxon>Arthropoda</taxon>
        <taxon>Crustacea</taxon>
        <taxon>Oligostraca</taxon>
        <taxon>Ostracoda</taxon>
        <taxon>Podocopa</taxon>
        <taxon>Podocopida</taxon>
        <taxon>Cypridocopina</taxon>
        <taxon>Cypridoidea</taxon>
        <taxon>Cyprididae</taxon>
        <taxon>Notodromas</taxon>
    </lineage>
</organism>
<accession>A0A7R9BGM4</accession>
<protein>
    <submittedName>
        <fullName evidence="2">Uncharacterized protein</fullName>
    </submittedName>
</protein>
<evidence type="ECO:0000256" key="1">
    <source>
        <dbReference type="SAM" id="MobiDB-lite"/>
    </source>
</evidence>
<evidence type="ECO:0000313" key="3">
    <source>
        <dbReference type="Proteomes" id="UP000678499"/>
    </source>
</evidence>
<dbReference type="AlphaFoldDB" id="A0A7R9BGM4"/>